<name>A0A8X6QN51_NEPPI</name>
<dbReference type="AlphaFoldDB" id="A0A8X6QN51"/>
<sequence length="285" mass="33206">MSNKNLYDAIFTQFTSKAKEIPLLNQCSRSLEVVFSKIHAPSFFRFRVSKANFMDERQDKTGFVNTARCIALETCLVTFWHSQGTSFIDKFNIRNEKFLIPTRRRYHRHICTLHSNNFQSNPQKCFSSKKKRKTHSLRTEKQDTLIRGNPLSQLHLFGQRHRQPLRIPKKNTLSQKRILTKHAQTKKNQFSITKPEASKGESILITFKSETRESISPKKIAKERRKKSLINREGWDGLFLSSVNRQESADSPETAGTIDGRAKWHAPVEGKKMRVFLSFILLLRR</sequence>
<proteinExistence type="predicted"/>
<accession>A0A8X6QN51</accession>
<keyword evidence="2" id="KW-1185">Reference proteome</keyword>
<evidence type="ECO:0000313" key="1">
    <source>
        <dbReference type="EMBL" id="GFU22352.1"/>
    </source>
</evidence>
<protein>
    <submittedName>
        <fullName evidence="1">Uncharacterized protein</fullName>
    </submittedName>
</protein>
<organism evidence="1 2">
    <name type="scientific">Nephila pilipes</name>
    <name type="common">Giant wood spider</name>
    <name type="synonym">Nephila maculata</name>
    <dbReference type="NCBI Taxonomy" id="299642"/>
    <lineage>
        <taxon>Eukaryota</taxon>
        <taxon>Metazoa</taxon>
        <taxon>Ecdysozoa</taxon>
        <taxon>Arthropoda</taxon>
        <taxon>Chelicerata</taxon>
        <taxon>Arachnida</taxon>
        <taxon>Araneae</taxon>
        <taxon>Araneomorphae</taxon>
        <taxon>Entelegynae</taxon>
        <taxon>Araneoidea</taxon>
        <taxon>Nephilidae</taxon>
        <taxon>Nephila</taxon>
    </lineage>
</organism>
<comment type="caution">
    <text evidence="1">The sequence shown here is derived from an EMBL/GenBank/DDBJ whole genome shotgun (WGS) entry which is preliminary data.</text>
</comment>
<reference evidence="1" key="1">
    <citation type="submission" date="2020-08" db="EMBL/GenBank/DDBJ databases">
        <title>Multicomponent nature underlies the extraordinary mechanical properties of spider dragline silk.</title>
        <authorList>
            <person name="Kono N."/>
            <person name="Nakamura H."/>
            <person name="Mori M."/>
            <person name="Yoshida Y."/>
            <person name="Ohtoshi R."/>
            <person name="Malay A.D."/>
            <person name="Moran D.A.P."/>
            <person name="Tomita M."/>
            <person name="Numata K."/>
            <person name="Arakawa K."/>
        </authorList>
    </citation>
    <scope>NUCLEOTIDE SEQUENCE</scope>
</reference>
<dbReference type="EMBL" id="BMAW01127715">
    <property type="protein sequence ID" value="GFU22352.1"/>
    <property type="molecule type" value="Genomic_DNA"/>
</dbReference>
<dbReference type="Proteomes" id="UP000887013">
    <property type="component" value="Unassembled WGS sequence"/>
</dbReference>
<evidence type="ECO:0000313" key="2">
    <source>
        <dbReference type="Proteomes" id="UP000887013"/>
    </source>
</evidence>
<gene>
    <name evidence="1" type="ORF">NPIL_212931</name>
</gene>